<reference evidence="3 4" key="1">
    <citation type="journal article" date="2018" name="Nat. Biotechnol.">
        <title>A standardized bacterial taxonomy based on genome phylogeny substantially revises the tree of life.</title>
        <authorList>
            <person name="Parks D.H."/>
            <person name="Chuvochina M."/>
            <person name="Waite D.W."/>
            <person name="Rinke C."/>
            <person name="Skarshewski A."/>
            <person name="Chaumeil P.A."/>
            <person name="Hugenholtz P."/>
        </authorList>
    </citation>
    <scope>NUCLEOTIDE SEQUENCE [LARGE SCALE GENOMIC DNA]</scope>
    <source>
        <strain evidence="3">UBA8672</strain>
    </source>
</reference>
<evidence type="ECO:0000259" key="2">
    <source>
        <dbReference type="Pfam" id="PF13439"/>
    </source>
</evidence>
<dbReference type="InterPro" id="IPR028098">
    <property type="entry name" value="Glyco_trans_4-like_N"/>
</dbReference>
<dbReference type="PANTHER" id="PTHR45947:SF3">
    <property type="entry name" value="SULFOQUINOVOSYL TRANSFERASE SQD2"/>
    <property type="match status" value="1"/>
</dbReference>
<evidence type="ECO:0008006" key="5">
    <source>
        <dbReference type="Google" id="ProtNLM"/>
    </source>
</evidence>
<organism evidence="3 4">
    <name type="scientific">Flexistipes sinusarabici</name>
    <dbReference type="NCBI Taxonomy" id="2352"/>
    <lineage>
        <taxon>Bacteria</taxon>
        <taxon>Pseudomonadati</taxon>
        <taxon>Deferribacterota</taxon>
        <taxon>Deferribacteres</taxon>
        <taxon>Deferribacterales</taxon>
        <taxon>Flexistipitaceae</taxon>
        <taxon>Flexistipes</taxon>
    </lineage>
</organism>
<dbReference type="Pfam" id="PF13439">
    <property type="entry name" value="Glyco_transf_4"/>
    <property type="match status" value="1"/>
</dbReference>
<protein>
    <recommendedName>
        <fullName evidence="5">Glycosyl transferase group 1</fullName>
    </recommendedName>
</protein>
<accession>A0A3D5Q9E2</accession>
<dbReference type="Pfam" id="PF00534">
    <property type="entry name" value="Glycos_transf_1"/>
    <property type="match status" value="1"/>
</dbReference>
<evidence type="ECO:0000313" key="3">
    <source>
        <dbReference type="EMBL" id="HCW92471.1"/>
    </source>
</evidence>
<sequence>MKILHLDTGVEWRGGQRQALLLHQGLLKKGVESYLACNESGKLIEKCNENGIPYRYKGEINPLSVINLLKIIKSVKPDVVHSHDAHSLTPAVIAKYLKKDFKLIHTRRVDFHIKSNFISRWKYNNKNIDSLVAISEAVKNVLISDGITKPIEKIYSGLDRKLLARIPQNEKIHLKEKLRIKPDDYVVGSVGSFVPHKDFETLIRAFQLLCKEMSNVKLLLVGDGELLPEMKELADSLQIANNIIFTGRVENVGELMSIMDVFAATSKEEGLNTSVIEAMMYELPVIATRAGGLSEIVQDGYNGYLCNIRDYKCVYKKMNLLLNNNELREYNSNVSGFLESFNYLHMVDKYRELYGKA</sequence>
<dbReference type="GO" id="GO:0016757">
    <property type="term" value="F:glycosyltransferase activity"/>
    <property type="evidence" value="ECO:0007669"/>
    <property type="project" value="InterPro"/>
</dbReference>
<dbReference type="PANTHER" id="PTHR45947">
    <property type="entry name" value="SULFOQUINOVOSYL TRANSFERASE SQD2"/>
    <property type="match status" value="1"/>
</dbReference>
<dbReference type="Gene3D" id="3.40.50.2000">
    <property type="entry name" value="Glycogen Phosphorylase B"/>
    <property type="match status" value="2"/>
</dbReference>
<dbReference type="Proteomes" id="UP000262325">
    <property type="component" value="Unassembled WGS sequence"/>
</dbReference>
<dbReference type="EMBL" id="DPPF01000046">
    <property type="protein sequence ID" value="HCW92471.1"/>
    <property type="molecule type" value="Genomic_DNA"/>
</dbReference>
<evidence type="ECO:0000313" key="4">
    <source>
        <dbReference type="Proteomes" id="UP000262325"/>
    </source>
</evidence>
<dbReference type="SUPFAM" id="SSF53756">
    <property type="entry name" value="UDP-Glycosyltransferase/glycogen phosphorylase"/>
    <property type="match status" value="1"/>
</dbReference>
<evidence type="ECO:0000259" key="1">
    <source>
        <dbReference type="Pfam" id="PF00534"/>
    </source>
</evidence>
<dbReference type="InterPro" id="IPR001296">
    <property type="entry name" value="Glyco_trans_1"/>
</dbReference>
<dbReference type="CDD" id="cd03811">
    <property type="entry name" value="GT4_GT28_WabH-like"/>
    <property type="match status" value="1"/>
</dbReference>
<name>A0A3D5Q9E2_FLESI</name>
<dbReference type="AlphaFoldDB" id="A0A3D5Q9E2"/>
<feature type="domain" description="Glycosyltransferase subfamily 4-like N-terminal" evidence="2">
    <location>
        <begin position="13"/>
        <end position="160"/>
    </location>
</feature>
<feature type="domain" description="Glycosyl transferase family 1" evidence="1">
    <location>
        <begin position="174"/>
        <end position="330"/>
    </location>
</feature>
<comment type="caution">
    <text evidence="3">The sequence shown here is derived from an EMBL/GenBank/DDBJ whole genome shotgun (WGS) entry which is preliminary data.</text>
</comment>
<proteinExistence type="predicted"/>
<gene>
    <name evidence="3" type="ORF">DHM44_02195</name>
</gene>
<dbReference type="InterPro" id="IPR050194">
    <property type="entry name" value="Glycosyltransferase_grp1"/>
</dbReference>